<evidence type="ECO:0000313" key="1">
    <source>
        <dbReference type="EMBL" id="WMV28912.1"/>
    </source>
</evidence>
<proteinExistence type="predicted"/>
<evidence type="ECO:0000313" key="2">
    <source>
        <dbReference type="Proteomes" id="UP001234989"/>
    </source>
</evidence>
<dbReference type="EMBL" id="CP133616">
    <property type="protein sequence ID" value="WMV28912.1"/>
    <property type="molecule type" value="Genomic_DNA"/>
</dbReference>
<protein>
    <submittedName>
        <fullName evidence="1">Uncharacterized protein</fullName>
    </submittedName>
</protein>
<organism evidence="1 2">
    <name type="scientific">Solanum verrucosum</name>
    <dbReference type="NCBI Taxonomy" id="315347"/>
    <lineage>
        <taxon>Eukaryota</taxon>
        <taxon>Viridiplantae</taxon>
        <taxon>Streptophyta</taxon>
        <taxon>Embryophyta</taxon>
        <taxon>Tracheophyta</taxon>
        <taxon>Spermatophyta</taxon>
        <taxon>Magnoliopsida</taxon>
        <taxon>eudicotyledons</taxon>
        <taxon>Gunneridae</taxon>
        <taxon>Pentapetalae</taxon>
        <taxon>asterids</taxon>
        <taxon>lamiids</taxon>
        <taxon>Solanales</taxon>
        <taxon>Solanaceae</taxon>
        <taxon>Solanoideae</taxon>
        <taxon>Solaneae</taxon>
        <taxon>Solanum</taxon>
    </lineage>
</organism>
<reference evidence="1" key="1">
    <citation type="submission" date="2023-08" db="EMBL/GenBank/DDBJ databases">
        <title>A de novo genome assembly of Solanum verrucosum Schlechtendal, a Mexican diploid species geographically isolated from the other diploid A-genome species in potato relatives.</title>
        <authorList>
            <person name="Hosaka K."/>
        </authorList>
    </citation>
    <scope>NUCLEOTIDE SEQUENCE</scope>
    <source>
        <tissue evidence="1">Young leaves</tissue>
    </source>
</reference>
<gene>
    <name evidence="1" type="ORF">MTR67_022297</name>
</gene>
<name>A0AAF0TQF4_SOLVR</name>
<sequence>MSASMRVRLGINNGS</sequence>
<dbReference type="Proteomes" id="UP001234989">
    <property type="component" value="Chromosome 5"/>
</dbReference>
<accession>A0AAF0TQF4</accession>
<keyword evidence="2" id="KW-1185">Reference proteome</keyword>